<dbReference type="EMBL" id="CP003989">
    <property type="protein sequence ID" value="AGA32444.1"/>
    <property type="molecule type" value="Genomic_DNA"/>
</dbReference>
<dbReference type="InterPro" id="IPR007712">
    <property type="entry name" value="RelE/ParE_toxin"/>
</dbReference>
<reference evidence="2" key="1">
    <citation type="submission" date="2015-12" db="EMBL/GenBank/DDBJ databases">
        <authorList>
            <person name="Tikhonova T.V."/>
            <person name="Pavlov A.R."/>
            <person name="Beletsky A.V."/>
            <person name="Mardanov A.V."/>
            <person name="Sorokin D.Y."/>
            <person name="Ravin N.V."/>
            <person name="Popov V.O."/>
        </authorList>
    </citation>
    <scope>NUCLEOTIDE SEQUENCE</scope>
    <source>
        <strain evidence="2">DSM 14787</strain>
    </source>
</reference>
<evidence type="ECO:0000313" key="3">
    <source>
        <dbReference type="Proteomes" id="UP000010809"/>
    </source>
</evidence>
<dbReference type="Proteomes" id="UP000010809">
    <property type="component" value="Chromosome"/>
</dbReference>
<dbReference type="InterPro" id="IPR035093">
    <property type="entry name" value="RelE/ParE_toxin_dom_sf"/>
</dbReference>
<dbReference type="PATRIC" id="fig|1255043.3.peg.756"/>
<keyword evidence="3" id="KW-1185">Reference proteome</keyword>
<sequence>MLTRSAQADLQEIIGYTQREWGIGQCRAYVERFETTATELALGLGSNGIHESAIVDS</sequence>
<organism evidence="2 3">
    <name type="scientific">Thioalkalivibrio nitratireducens (strain DSM 14787 / UNIQEM 213 / ALEN2)</name>
    <dbReference type="NCBI Taxonomy" id="1255043"/>
    <lineage>
        <taxon>Bacteria</taxon>
        <taxon>Pseudomonadati</taxon>
        <taxon>Pseudomonadota</taxon>
        <taxon>Gammaproteobacteria</taxon>
        <taxon>Chromatiales</taxon>
        <taxon>Ectothiorhodospiraceae</taxon>
        <taxon>Thioalkalivibrio</taxon>
    </lineage>
</organism>
<dbReference type="eggNOG" id="COG3668">
    <property type="taxonomic scope" value="Bacteria"/>
</dbReference>
<proteinExistence type="predicted"/>
<dbReference type="Gene3D" id="3.30.2310.20">
    <property type="entry name" value="RelE-like"/>
    <property type="match status" value="1"/>
</dbReference>
<evidence type="ECO:0000313" key="2">
    <source>
        <dbReference type="EMBL" id="AGA32444.1"/>
    </source>
</evidence>
<evidence type="ECO:0000256" key="1">
    <source>
        <dbReference type="ARBA" id="ARBA00022649"/>
    </source>
</evidence>
<keyword evidence="1" id="KW-1277">Toxin-antitoxin system</keyword>
<gene>
    <name evidence="2" type="ordered locus">TVNIR_0750</name>
</gene>
<name>L0DS77_THIND</name>
<dbReference type="KEGG" id="tni:TVNIR_0750"/>
<dbReference type="STRING" id="1255043.TVNIR_0750"/>
<accession>L0DS77</accession>
<protein>
    <submittedName>
        <fullName evidence="2">Uncharacterized protein</fullName>
    </submittedName>
</protein>
<dbReference type="AlphaFoldDB" id="L0DS77"/>
<dbReference type="Pfam" id="PF05016">
    <property type="entry name" value="ParE_toxin"/>
    <property type="match status" value="1"/>
</dbReference>
<dbReference type="HOGENOM" id="CLU_2995256_0_0_6"/>